<dbReference type="CDD" id="cd03349">
    <property type="entry name" value="LbH_XAT"/>
    <property type="match status" value="1"/>
</dbReference>
<dbReference type="InterPro" id="IPR001451">
    <property type="entry name" value="Hexapep"/>
</dbReference>
<evidence type="ECO:0000256" key="4">
    <source>
        <dbReference type="ARBA" id="ARBA00023315"/>
    </source>
</evidence>
<proteinExistence type="inferred from homology"/>
<evidence type="ECO:0000313" key="6">
    <source>
        <dbReference type="Proteomes" id="UP000051326"/>
    </source>
</evidence>
<dbReference type="Gene3D" id="2.160.10.10">
    <property type="entry name" value="Hexapeptide repeat proteins"/>
    <property type="match status" value="1"/>
</dbReference>
<dbReference type="InterPro" id="IPR018357">
    <property type="entry name" value="Hexapep_transf_CS"/>
</dbReference>
<keyword evidence="4 5" id="KW-0012">Acyltransferase</keyword>
<comment type="similarity">
    <text evidence="1">Belongs to the transferase hexapeptide repeat family.</text>
</comment>
<evidence type="ECO:0000256" key="3">
    <source>
        <dbReference type="ARBA" id="ARBA00022737"/>
    </source>
</evidence>
<reference evidence="5 6" key="1">
    <citation type="submission" date="2015-09" db="EMBL/GenBank/DDBJ databases">
        <authorList>
            <consortium name="Swine Surveillance"/>
        </authorList>
    </citation>
    <scope>NUCLEOTIDE SEQUENCE [LARGE SCALE GENOMIC DNA]</scope>
    <source>
        <strain evidence="5 6">CECT 8399</strain>
    </source>
</reference>
<name>A0A0P1HZ01_9RHOB</name>
<dbReference type="Proteomes" id="UP000051326">
    <property type="component" value="Unassembled WGS sequence"/>
</dbReference>
<dbReference type="PROSITE" id="PS00101">
    <property type="entry name" value="HEXAPEP_TRANSFERASES"/>
    <property type="match status" value="1"/>
</dbReference>
<dbReference type="PANTHER" id="PTHR43300:SF11">
    <property type="entry name" value="ACETYLTRANSFERASE RV3034C-RELATED"/>
    <property type="match status" value="1"/>
</dbReference>
<keyword evidence="3" id="KW-0677">Repeat</keyword>
<dbReference type="AlphaFoldDB" id="A0A0P1HZ01"/>
<dbReference type="RefSeq" id="WP_082649580.1">
    <property type="nucleotide sequence ID" value="NZ_CYSR01000032.1"/>
</dbReference>
<gene>
    <name evidence="5" type="primary">vatD_2</name>
    <name evidence="5" type="ORF">PHA8399_03802</name>
</gene>
<dbReference type="GO" id="GO:0016746">
    <property type="term" value="F:acyltransferase activity"/>
    <property type="evidence" value="ECO:0007669"/>
    <property type="project" value="UniProtKB-KW"/>
</dbReference>
<evidence type="ECO:0000313" key="5">
    <source>
        <dbReference type="EMBL" id="CUI01656.1"/>
    </source>
</evidence>
<evidence type="ECO:0000256" key="1">
    <source>
        <dbReference type="ARBA" id="ARBA00007274"/>
    </source>
</evidence>
<dbReference type="EMBL" id="CYSR01000032">
    <property type="protein sequence ID" value="CUI01656.1"/>
    <property type="molecule type" value="Genomic_DNA"/>
</dbReference>
<dbReference type="InterPro" id="IPR050179">
    <property type="entry name" value="Trans_hexapeptide_repeat"/>
</dbReference>
<dbReference type="PANTHER" id="PTHR43300">
    <property type="entry name" value="ACETYLTRANSFERASE"/>
    <property type="match status" value="1"/>
</dbReference>
<evidence type="ECO:0000256" key="2">
    <source>
        <dbReference type="ARBA" id="ARBA00022679"/>
    </source>
</evidence>
<organism evidence="5 6">
    <name type="scientific">Leisingera aquaemixtae</name>
    <dbReference type="NCBI Taxonomy" id="1396826"/>
    <lineage>
        <taxon>Bacteria</taxon>
        <taxon>Pseudomonadati</taxon>
        <taxon>Pseudomonadota</taxon>
        <taxon>Alphaproteobacteria</taxon>
        <taxon>Rhodobacterales</taxon>
        <taxon>Roseobacteraceae</taxon>
        <taxon>Leisingera</taxon>
    </lineage>
</organism>
<dbReference type="EC" id="2.3.1.-" evidence="5"/>
<dbReference type="Pfam" id="PF00132">
    <property type="entry name" value="Hexapep"/>
    <property type="match status" value="1"/>
</dbReference>
<sequence length="244" mass="26710">MSVSPIEIQMDRNARRALLELGFRPPAGPVLRLHPDSRFEAPTNLSGVLHAATPVAIGAFTLVNGSSLAYCSIGRYCSLAPNVTIGAAEHPIDYLTTSTAGWQRNFMNWKEQTGGGALQPVPFADRPHTEIGNDVWIGAGAFLRAGVRIGDGAVIAAGAVVTRDVDPYTVVGGVPARKLRLRFSEDIIARLMKAEWWKYRLFDFGCRVDRVEECLEWLEENISSLPLHQPEIYSPEALKRAAGQ</sequence>
<dbReference type="SUPFAM" id="SSF51161">
    <property type="entry name" value="Trimeric LpxA-like enzymes"/>
    <property type="match status" value="1"/>
</dbReference>
<keyword evidence="2 5" id="KW-0808">Transferase</keyword>
<dbReference type="InterPro" id="IPR011004">
    <property type="entry name" value="Trimer_LpxA-like_sf"/>
</dbReference>
<accession>A0A0P1HZ01</accession>
<protein>
    <submittedName>
        <fullName evidence="5">Streptogramin A acetyltransferase</fullName>
        <ecNumber evidence="5">2.3.1.-</ecNumber>
    </submittedName>
</protein>